<sequence length="97" mass="10782">MEAKRYRKKPVEVEAMNWDGSAGNAIPIIQWMHDNDANCSYDCATEPCSGDEGGHNITISTLEGYMTAKAGDYIIKGVQGEFYPCKPEIFHATYEEA</sequence>
<dbReference type="RefSeq" id="WP_143924548.1">
    <property type="nucleotide sequence ID" value="NZ_VLTK01000023.1"/>
</dbReference>
<evidence type="ECO:0000313" key="2">
    <source>
        <dbReference type="Proteomes" id="UP000316406"/>
    </source>
</evidence>
<dbReference type="AlphaFoldDB" id="A0A556C3E4"/>
<gene>
    <name evidence="1" type="ORF">FO013_21200</name>
</gene>
<organism evidence="1 2">
    <name type="scientific">Brevibacterium aurantiacum</name>
    <dbReference type="NCBI Taxonomy" id="273384"/>
    <lineage>
        <taxon>Bacteria</taxon>
        <taxon>Bacillati</taxon>
        <taxon>Actinomycetota</taxon>
        <taxon>Actinomycetes</taxon>
        <taxon>Micrococcales</taxon>
        <taxon>Brevibacteriaceae</taxon>
        <taxon>Brevibacterium</taxon>
    </lineage>
</organism>
<reference evidence="1 2" key="1">
    <citation type="submission" date="2019-07" db="EMBL/GenBank/DDBJ databases">
        <title>Draft genome sequence of Brevibacterium aurantiacum XU54 isolated from Xinjiang China.</title>
        <authorList>
            <person name="Xu X."/>
        </authorList>
    </citation>
    <scope>NUCLEOTIDE SEQUENCE [LARGE SCALE GENOMIC DNA]</scope>
    <source>
        <strain evidence="1 2">XU54</strain>
    </source>
</reference>
<accession>A0A556C3E4</accession>
<proteinExistence type="predicted"/>
<evidence type="ECO:0000313" key="1">
    <source>
        <dbReference type="EMBL" id="TSI11963.1"/>
    </source>
</evidence>
<dbReference type="EMBL" id="VLTK01000023">
    <property type="protein sequence ID" value="TSI11963.1"/>
    <property type="molecule type" value="Genomic_DNA"/>
</dbReference>
<dbReference type="OrthoDB" id="1814561at2"/>
<comment type="caution">
    <text evidence="1">The sequence shown here is derived from an EMBL/GenBank/DDBJ whole genome shotgun (WGS) entry which is preliminary data.</text>
</comment>
<name>A0A556C3E4_BREAU</name>
<protein>
    <submittedName>
        <fullName evidence="1">Uncharacterized protein</fullName>
    </submittedName>
</protein>
<dbReference type="Proteomes" id="UP000316406">
    <property type="component" value="Unassembled WGS sequence"/>
</dbReference>
<keyword evidence="2" id="KW-1185">Reference proteome</keyword>